<proteinExistence type="predicted"/>
<accession>A0A4U5JIA7</accession>
<name>A0A4U5JIA7_9GAMM</name>
<organism evidence="1 2">
    <name type="scientific">Luteimonas gilva</name>
    <dbReference type="NCBI Taxonomy" id="2572684"/>
    <lineage>
        <taxon>Bacteria</taxon>
        <taxon>Pseudomonadati</taxon>
        <taxon>Pseudomonadota</taxon>
        <taxon>Gammaproteobacteria</taxon>
        <taxon>Lysobacterales</taxon>
        <taxon>Lysobacteraceae</taxon>
        <taxon>Luteimonas</taxon>
    </lineage>
</organism>
<dbReference type="Proteomes" id="UP000308707">
    <property type="component" value="Unassembled WGS sequence"/>
</dbReference>
<evidence type="ECO:0000313" key="2">
    <source>
        <dbReference type="Proteomes" id="UP000308707"/>
    </source>
</evidence>
<dbReference type="RefSeq" id="WP_137267647.1">
    <property type="nucleotide sequence ID" value="NZ_SZUA01000003.1"/>
</dbReference>
<protein>
    <recommendedName>
        <fullName evidence="3">Acyl-homoserine-lactone synthase</fullName>
    </recommendedName>
</protein>
<evidence type="ECO:0008006" key="3">
    <source>
        <dbReference type="Google" id="ProtNLM"/>
    </source>
</evidence>
<reference evidence="1 2" key="1">
    <citation type="submission" date="2019-04" db="EMBL/GenBank/DDBJ databases">
        <title>Reference strain of H23.</title>
        <authorList>
            <person name="Luo X."/>
        </authorList>
    </citation>
    <scope>NUCLEOTIDE SEQUENCE [LARGE SCALE GENOMIC DNA]</scope>
    <source>
        <strain evidence="1 2">H23</strain>
    </source>
</reference>
<sequence length="238" mass="27015">MDVDVNQLKFEIWSPGHPNTAAVRKTFSDRMSRLYLGWDDDFDRQFDAHSYLFVLWDGVGTYHATCRIIFKRLGGAPVLTPCETADGGRFSLPDEDTACEGSMVSMTSTQALRRLMYGVTRWLMENGVTRVYTTYDTNNALIRRFHTRILAMDEIAGATVVYRDFLRKDSLEPACWQMVQVNPVRMGATMLANLLKAGGTICAVPPEAPRLPQAPAVYEYQNAETVARHPRMPMPYRY</sequence>
<evidence type="ECO:0000313" key="1">
    <source>
        <dbReference type="EMBL" id="TKR29242.1"/>
    </source>
</evidence>
<dbReference type="EMBL" id="SZUA01000003">
    <property type="protein sequence ID" value="TKR29242.1"/>
    <property type="molecule type" value="Genomic_DNA"/>
</dbReference>
<comment type="caution">
    <text evidence="1">The sequence shown here is derived from an EMBL/GenBank/DDBJ whole genome shotgun (WGS) entry which is preliminary data.</text>
</comment>
<gene>
    <name evidence="1" type="ORF">FCE95_13840</name>
</gene>
<keyword evidence="2" id="KW-1185">Reference proteome</keyword>
<dbReference type="AlphaFoldDB" id="A0A4U5JIA7"/>